<dbReference type="Gene3D" id="3.40.50.300">
    <property type="entry name" value="P-loop containing nucleotide triphosphate hydrolases"/>
    <property type="match status" value="1"/>
</dbReference>
<dbReference type="EMBL" id="JAARWN010000001">
    <property type="protein sequence ID" value="MBC1935190.1"/>
    <property type="molecule type" value="Genomic_DNA"/>
</dbReference>
<keyword evidence="1" id="KW-1188">Viral release from host cell</keyword>
<dbReference type="Pfam" id="PF17289">
    <property type="entry name" value="Terminase_6C"/>
    <property type="match status" value="1"/>
</dbReference>
<organism evidence="3 4">
    <name type="scientific">Listeria grandensis</name>
    <dbReference type="NCBI Taxonomy" id="1494963"/>
    <lineage>
        <taxon>Bacteria</taxon>
        <taxon>Bacillati</taxon>
        <taxon>Bacillota</taxon>
        <taxon>Bacilli</taxon>
        <taxon>Bacillales</taxon>
        <taxon>Listeriaceae</taxon>
        <taxon>Listeria</taxon>
    </lineage>
</organism>
<name>A0A7X0Y1B4_9LIST</name>
<evidence type="ECO:0000256" key="1">
    <source>
        <dbReference type="ARBA" id="ARBA00022612"/>
    </source>
</evidence>
<comment type="caution">
    <text evidence="3">The sequence shown here is derived from an EMBL/GenBank/DDBJ whole genome shotgun (WGS) entry which is preliminary data.</text>
</comment>
<dbReference type="InterPro" id="IPR027417">
    <property type="entry name" value="P-loop_NTPase"/>
</dbReference>
<evidence type="ECO:0000259" key="2">
    <source>
        <dbReference type="Pfam" id="PF17289"/>
    </source>
</evidence>
<dbReference type="Proteomes" id="UP000535908">
    <property type="component" value="Unassembled WGS sequence"/>
</dbReference>
<reference evidence="3 4" key="1">
    <citation type="submission" date="2020-03" db="EMBL/GenBank/DDBJ databases">
        <title>Soil Listeria distribution.</title>
        <authorList>
            <person name="Liao J."/>
            <person name="Wiedmann M."/>
        </authorList>
    </citation>
    <scope>NUCLEOTIDE SEQUENCE [LARGE SCALE GENOMIC DNA]</scope>
    <source>
        <strain evidence="3 4">FSL L7-0741</strain>
    </source>
</reference>
<dbReference type="InterPro" id="IPR006517">
    <property type="entry name" value="Phage_terminase_lsu-like_C"/>
</dbReference>
<dbReference type="Pfam" id="PF03237">
    <property type="entry name" value="Terminase_6N"/>
    <property type="match status" value="1"/>
</dbReference>
<feature type="domain" description="Terminase large subunit gp17-like C-terminal" evidence="2">
    <location>
        <begin position="326"/>
        <end position="470"/>
    </location>
</feature>
<protein>
    <submittedName>
        <fullName evidence="3">Phage terminase large subunit</fullName>
    </submittedName>
</protein>
<dbReference type="Gene3D" id="3.30.420.240">
    <property type="match status" value="1"/>
</dbReference>
<dbReference type="RefSeq" id="WP_185525372.1">
    <property type="nucleotide sequence ID" value="NZ_JAARWN010000001.1"/>
</dbReference>
<dbReference type="InterPro" id="IPR035421">
    <property type="entry name" value="Terminase_6C"/>
</dbReference>
<dbReference type="NCBIfam" id="TIGR01630">
    <property type="entry name" value="psiM2_ORF9"/>
    <property type="match status" value="1"/>
</dbReference>
<accession>A0A7X0Y1B4</accession>
<gene>
    <name evidence="3" type="primary">terL</name>
    <name evidence="3" type="ORF">HCA69_02345</name>
</gene>
<evidence type="ECO:0000313" key="4">
    <source>
        <dbReference type="Proteomes" id="UP000535908"/>
    </source>
</evidence>
<evidence type="ECO:0000313" key="3">
    <source>
        <dbReference type="EMBL" id="MBC1935190.1"/>
    </source>
</evidence>
<proteinExistence type="predicted"/>
<sequence length="484" mass="55473">MQGSLENKEAEIEYLYDETVRELSRRNFADFFYLSHGKRYNLLRHQKLIAEKLQKILDGEQKHYIIEIPPQHGKSTVITETFPAYFLMQNPDKLAMVVSYSEELYKKFGRKNRDKFRMYANDLFGLNIDPISSSVSNWGVEGHLGELYSTSILGGATGRGSNLLIIDDPIKNRAEADSKTIRDKVYAEWQDTFYSRLSADGSVIVIMTRWHEDDLAGRLLKEMSLPWEEIKIPAIAEANDLLGRKIGEALAPEIGKDEIWAERTKAVTGVRGWTALYQQRPSPADGNMFKRKYFRFYVPNEDFKRKYGLGDDVVVLPRLFDVSAQSWDCAFKDTKNSDYVAGHLWSIKGANYYMIDRDHDRMDIVRTMQGIRNMSTKWPDAIAKYVEDKANGPAVIQMLRDEIPGLIPIEPEGGKEVRANATVPVFEAGNVFLPHPLYKPWSEEVIEEFVAFPNGANDDDVDAATQLINKLRYSSESLLERYDY</sequence>
<dbReference type="AlphaFoldDB" id="A0A7X0Y1B4"/>